<evidence type="ECO:0000313" key="1">
    <source>
        <dbReference type="EMBL" id="BAN54854.1"/>
    </source>
</evidence>
<reference evidence="1 2" key="1">
    <citation type="journal article" date="2014" name="Genome Announc.">
        <title>The Complete Genome Sequence of Pseudomonas putida NBRC 14164T Confirms High Intraspecies Variation.</title>
        <authorList>
            <person name="Ohji S."/>
            <person name="Yamazoe A."/>
            <person name="Hosoyama A."/>
            <person name="Tsuchikane K."/>
            <person name="Ezaki T."/>
            <person name="Fujita N."/>
        </authorList>
    </citation>
    <scope>NUCLEOTIDE SEQUENCE [LARGE SCALE GENOMIC DNA]</scope>
    <source>
        <strain evidence="1 2">NBRC 14164</strain>
    </source>
</reference>
<dbReference type="Proteomes" id="UP000016702">
    <property type="component" value="Chromosome"/>
</dbReference>
<name>A0ABM7EGV2_PSEPU</name>
<accession>A0ABM7EGV2</accession>
<dbReference type="EMBL" id="AP013070">
    <property type="protein sequence ID" value="BAN54854.1"/>
    <property type="molecule type" value="Genomic_DNA"/>
</dbReference>
<keyword evidence="2" id="KW-1185">Reference proteome</keyword>
<dbReference type="RefSeq" id="WP_016500064.1">
    <property type="nucleotide sequence ID" value="NC_021505.1"/>
</dbReference>
<organism evidence="1 2">
    <name type="scientific">Pseudomonas putida NBRC 14164</name>
    <dbReference type="NCBI Taxonomy" id="1211579"/>
    <lineage>
        <taxon>Bacteria</taxon>
        <taxon>Pseudomonadati</taxon>
        <taxon>Pseudomonadota</taxon>
        <taxon>Gammaproteobacteria</taxon>
        <taxon>Pseudomonadales</taxon>
        <taxon>Pseudomonadaceae</taxon>
        <taxon>Pseudomonas</taxon>
    </lineage>
</organism>
<evidence type="ECO:0000313" key="2">
    <source>
        <dbReference type="Proteomes" id="UP000016702"/>
    </source>
</evidence>
<dbReference type="GeneID" id="45526970"/>
<sequence length="418" mass="47603">MVNEYAEYEVQRALHYVCSANNPKDALERFQERIELLGDWRVMYAAAESGGPFSLVREQFSKKGFVSTMLRGKSVWILDKAFVLSKTQVKYTLGGSLFLDSNAASYIRKLSYAERISPELDAVRADLHRTFSVDDLARLNSYIYLCEAQKKWSPETRQFCKETIAAVHALSLDNSPLSKGWGERYRSLYQEQAEAFAEDWIEGFSRSLEGGLGVALAQQAAAAECMILRARILESSVKASPEAKMEALLNFIHDELQIFMLRELIVCADILFHTKKTTLSKKLNSVLDKEEPLRIINNCAWDLYMLRIMESLSNPKDLKGVDFCLDRLITFDQDLADVICLTELRAVAVHLGSNRAYPFFNNELTGWLAGLIGHKRMVAFSESLQEEAFNKRADQRSLDNVQRILAADRRRLLQLAKR</sequence>
<proteinExistence type="predicted"/>
<gene>
    <name evidence="1" type="ORF">PP4_30010</name>
</gene>
<protein>
    <submittedName>
        <fullName evidence="1">Uncharacterized protein</fullName>
    </submittedName>
</protein>